<keyword evidence="3" id="KW-0805">Transcription regulation</keyword>
<dbReference type="EMBL" id="NFHM01000018">
    <property type="protein sequence ID" value="OUN41441.1"/>
    <property type="molecule type" value="Genomic_DNA"/>
</dbReference>
<dbReference type="AlphaFoldDB" id="A0A1Y3TYE6"/>
<dbReference type="InterPro" id="IPR036388">
    <property type="entry name" value="WH-like_DNA-bd_sf"/>
</dbReference>
<feature type="domain" description="PRD" evidence="8">
    <location>
        <begin position="336"/>
        <end position="444"/>
    </location>
</feature>
<keyword evidence="2" id="KW-0677">Repeat</keyword>
<comment type="caution">
    <text evidence="9">The sequence shown here is derived from an EMBL/GenBank/DDBJ whole genome shotgun (WGS) entry which is preliminary data.</text>
</comment>
<gene>
    <name evidence="9" type="ORF">B5G26_11270</name>
</gene>
<evidence type="ECO:0000256" key="5">
    <source>
        <dbReference type="ARBA" id="ARBA00023163"/>
    </source>
</evidence>
<dbReference type="PROSITE" id="PS51094">
    <property type="entry name" value="PTS_EIIA_TYPE_2"/>
    <property type="match status" value="1"/>
</dbReference>
<dbReference type="InterPro" id="IPR013011">
    <property type="entry name" value="PTS_EIIB_2"/>
</dbReference>
<name>A0A1Y3TYE6_9FIRM</name>
<sequence length="722" mass="82634">MKTSKGWFLKMSRVNQGGEQKSGLTSRQKAIIQILTQFTAANPVTVAAISDKLKISSRTVLREMPTIEAWLAEHDFTFLRKPGVGLVLDESMETRSRILELLNETDIVQAYSKEERRRLILGELLFAKEPLKFYYFTSKYKISDGTLSNDLDHLGEWLRQYQIHVIRKPGLGIYTEGSEDHYRQAIANAIYEFMTEEEILGLFREKKEKRESGISAAAQSRLFHFIDDETFEIVEKVLSEVEQQMHIKYTDSAYMGLLVHIALAVKRLRNFEKIEMEAQRLESLKRYPEYSVAEEIGRRIAERFAIDIPQEEIGFITMHCISAQIWLTGQMDHTLAERMNMRQLVKNMVDIIEREMGISLSQNEQLLTDLTEHITAVSSRLRLHVKVRNAQLETIKENYGETYRATEKGCQLLRHAVGVAEVPEAEIAFIAMYICAAVEDQQSQQGKIPVVVVCPTGLGTSKMLAVQLTKEFHNLEVREIISAFRIDIQKLQREGIRLLISTVHLDIDFPYVCVNPILLEQDKILLRNELRLLPTQQTVVPQKKPAASLSKDGLVFMTRLGEEILYLLDHVQLLVLPYAQDKQELLYVASGMFTETKETRELIADSLAKREQISSTYIRDFQMMLLHCKTGGVKHCCFGYIRLKRPLFQSEGVIEGAIVMLVPKEGDSLEAGLMSEISSGLLEDEAFFSAVQKKGRISIIESLEKRLMQYYQKTITTRMEGS</sequence>
<feature type="domain" description="PTS EIIB type-2" evidence="7">
    <location>
        <begin position="448"/>
        <end position="538"/>
    </location>
</feature>
<dbReference type="SUPFAM" id="SSF55804">
    <property type="entry name" value="Phoshotransferase/anion transport protein"/>
    <property type="match status" value="1"/>
</dbReference>
<dbReference type="CDD" id="cd05568">
    <property type="entry name" value="PTS_IIB_bgl_like"/>
    <property type="match status" value="1"/>
</dbReference>
<dbReference type="InterPro" id="IPR016152">
    <property type="entry name" value="PTrfase/Anion_transptr"/>
</dbReference>
<dbReference type="InterPro" id="IPR002178">
    <property type="entry name" value="PTS_EIIA_type-2_dom"/>
</dbReference>
<dbReference type="InterPro" id="IPR036095">
    <property type="entry name" value="PTS_EIIB-like_sf"/>
</dbReference>
<dbReference type="Gene3D" id="3.40.50.2300">
    <property type="match status" value="1"/>
</dbReference>
<evidence type="ECO:0000259" key="8">
    <source>
        <dbReference type="PROSITE" id="PS51372"/>
    </source>
</evidence>
<protein>
    <submittedName>
        <fullName evidence="9">Uncharacterized protein</fullName>
    </submittedName>
</protein>
<evidence type="ECO:0000256" key="2">
    <source>
        <dbReference type="ARBA" id="ARBA00022737"/>
    </source>
</evidence>
<evidence type="ECO:0000256" key="3">
    <source>
        <dbReference type="ARBA" id="ARBA00023015"/>
    </source>
</evidence>
<evidence type="ECO:0000256" key="4">
    <source>
        <dbReference type="ARBA" id="ARBA00023159"/>
    </source>
</evidence>
<dbReference type="Gene3D" id="1.10.10.10">
    <property type="entry name" value="Winged helix-like DNA-binding domain superfamily/Winged helix DNA-binding domain"/>
    <property type="match status" value="1"/>
</dbReference>
<dbReference type="SUPFAM" id="SSF52794">
    <property type="entry name" value="PTS system IIB component-like"/>
    <property type="match status" value="1"/>
</dbReference>
<feature type="domain" description="PRD" evidence="8">
    <location>
        <begin position="225"/>
        <end position="330"/>
    </location>
</feature>
<evidence type="ECO:0000259" key="6">
    <source>
        <dbReference type="PROSITE" id="PS51094"/>
    </source>
</evidence>
<dbReference type="InterPro" id="IPR007737">
    <property type="entry name" value="Mga_HTH"/>
</dbReference>
<keyword evidence="4" id="KW-0010">Activator</keyword>
<dbReference type="RefSeq" id="WP_087989696.1">
    <property type="nucleotide sequence ID" value="NZ_NFHM01000018.1"/>
</dbReference>
<feature type="domain" description="PTS EIIA type-2" evidence="6">
    <location>
        <begin position="566"/>
        <end position="706"/>
    </location>
</feature>
<dbReference type="SUPFAM" id="SSF63520">
    <property type="entry name" value="PTS-regulatory domain, PRD"/>
    <property type="match status" value="2"/>
</dbReference>
<evidence type="ECO:0000313" key="10">
    <source>
        <dbReference type="Proteomes" id="UP000195455"/>
    </source>
</evidence>
<dbReference type="PANTHER" id="PTHR30185:SF18">
    <property type="entry name" value="TRANSCRIPTIONAL REGULATOR MTLR"/>
    <property type="match status" value="1"/>
</dbReference>
<dbReference type="GO" id="GO:0006355">
    <property type="term" value="P:regulation of DNA-templated transcription"/>
    <property type="evidence" value="ECO:0007669"/>
    <property type="project" value="InterPro"/>
</dbReference>
<keyword evidence="5" id="KW-0804">Transcription</keyword>
<dbReference type="Gene3D" id="3.40.930.10">
    <property type="entry name" value="Mannitol-specific EII, Chain A"/>
    <property type="match status" value="1"/>
</dbReference>
<dbReference type="GO" id="GO:0009401">
    <property type="term" value="P:phosphoenolpyruvate-dependent sugar phosphotransferase system"/>
    <property type="evidence" value="ECO:0007669"/>
    <property type="project" value="InterPro"/>
</dbReference>
<dbReference type="PROSITE" id="PS51372">
    <property type="entry name" value="PRD_2"/>
    <property type="match status" value="2"/>
</dbReference>
<organism evidence="9 10">
    <name type="scientific">Anaerotignum lactatifermentans</name>
    <dbReference type="NCBI Taxonomy" id="160404"/>
    <lineage>
        <taxon>Bacteria</taxon>
        <taxon>Bacillati</taxon>
        <taxon>Bacillota</taxon>
        <taxon>Clostridia</taxon>
        <taxon>Lachnospirales</taxon>
        <taxon>Anaerotignaceae</taxon>
        <taxon>Anaerotignum</taxon>
    </lineage>
</organism>
<keyword evidence="1" id="KW-0808">Transferase</keyword>
<dbReference type="InterPro" id="IPR011608">
    <property type="entry name" value="PRD"/>
</dbReference>
<evidence type="ECO:0000259" key="7">
    <source>
        <dbReference type="PROSITE" id="PS51099"/>
    </source>
</evidence>
<dbReference type="Pfam" id="PF05043">
    <property type="entry name" value="Mga"/>
    <property type="match status" value="1"/>
</dbReference>
<proteinExistence type="predicted"/>
<dbReference type="InterPro" id="IPR036634">
    <property type="entry name" value="PRD_sf"/>
</dbReference>
<evidence type="ECO:0000256" key="1">
    <source>
        <dbReference type="ARBA" id="ARBA00022679"/>
    </source>
</evidence>
<dbReference type="Proteomes" id="UP000195455">
    <property type="component" value="Unassembled WGS sequence"/>
</dbReference>
<dbReference type="PROSITE" id="PS51099">
    <property type="entry name" value="PTS_EIIB_TYPE_2"/>
    <property type="match status" value="1"/>
</dbReference>
<dbReference type="PANTHER" id="PTHR30185">
    <property type="entry name" value="CRYPTIC BETA-GLUCOSIDE BGL OPERON ANTITERMINATOR"/>
    <property type="match status" value="1"/>
</dbReference>
<dbReference type="Pfam" id="PF00359">
    <property type="entry name" value="PTS_EIIA_2"/>
    <property type="match status" value="1"/>
</dbReference>
<dbReference type="InterPro" id="IPR050661">
    <property type="entry name" value="BglG_antiterminators"/>
</dbReference>
<accession>A0A1Y3TYE6</accession>
<dbReference type="Gene3D" id="1.10.1790.10">
    <property type="entry name" value="PRD domain"/>
    <property type="match status" value="2"/>
</dbReference>
<dbReference type="Pfam" id="PF00874">
    <property type="entry name" value="PRD"/>
    <property type="match status" value="2"/>
</dbReference>
<evidence type="ECO:0000313" key="9">
    <source>
        <dbReference type="EMBL" id="OUN41441.1"/>
    </source>
</evidence>
<dbReference type="GO" id="GO:0008982">
    <property type="term" value="F:protein-N(PI)-phosphohistidine-sugar phosphotransferase activity"/>
    <property type="evidence" value="ECO:0007669"/>
    <property type="project" value="InterPro"/>
</dbReference>
<reference evidence="10" key="1">
    <citation type="submission" date="2017-04" db="EMBL/GenBank/DDBJ databases">
        <title>Function of individual gut microbiota members based on whole genome sequencing of pure cultures obtained from chicken caecum.</title>
        <authorList>
            <person name="Medvecky M."/>
            <person name="Cejkova D."/>
            <person name="Polansky O."/>
            <person name="Karasova D."/>
            <person name="Kubasova T."/>
            <person name="Cizek A."/>
            <person name="Rychlik I."/>
        </authorList>
    </citation>
    <scope>NUCLEOTIDE SEQUENCE [LARGE SCALE GENOMIC DNA]</scope>
    <source>
        <strain evidence="10">An75</strain>
    </source>
</reference>